<dbReference type="OrthoDB" id="6247875at2759"/>
<name>A0A7C8N7K0_9PEZI</name>
<keyword evidence="2" id="KW-1185">Reference proteome</keyword>
<gene>
    <name evidence="1" type="ORF">GQX73_g5017</name>
</gene>
<evidence type="ECO:0000313" key="2">
    <source>
        <dbReference type="Proteomes" id="UP000481858"/>
    </source>
</evidence>
<evidence type="ECO:0000313" key="1">
    <source>
        <dbReference type="EMBL" id="KAF2968517.1"/>
    </source>
</evidence>
<dbReference type="InParanoid" id="A0A7C8N7K0"/>
<proteinExistence type="predicted"/>
<dbReference type="AlphaFoldDB" id="A0A7C8N7K0"/>
<accession>A0A7C8N7K0</accession>
<comment type="caution">
    <text evidence="1">The sequence shown here is derived from an EMBL/GenBank/DDBJ whole genome shotgun (WGS) entry which is preliminary data.</text>
</comment>
<protein>
    <submittedName>
        <fullName evidence="1">Uncharacterized protein</fullName>
    </submittedName>
</protein>
<sequence>MSATKQDGSTTMVQELWREVSVQIKDDSSFIKLSADTVDRLGHRGKNYFVYHCCLLLGKPAEFVFESPEMESVYLGNPKEMERELDSVVVCLPDAIFPVLHHREPPKEAQDETTS</sequence>
<dbReference type="EMBL" id="WUBL01000049">
    <property type="protein sequence ID" value="KAF2968517.1"/>
    <property type="molecule type" value="Genomic_DNA"/>
</dbReference>
<reference evidence="1 2" key="1">
    <citation type="submission" date="2019-12" db="EMBL/GenBank/DDBJ databases">
        <title>Draft genome sequence of the ascomycete Xylaria multiplex DSM 110363.</title>
        <authorList>
            <person name="Buettner E."/>
            <person name="Kellner H."/>
        </authorList>
    </citation>
    <scope>NUCLEOTIDE SEQUENCE [LARGE SCALE GENOMIC DNA]</scope>
    <source>
        <strain evidence="1 2">DSM 110363</strain>
    </source>
</reference>
<dbReference type="Proteomes" id="UP000481858">
    <property type="component" value="Unassembled WGS sequence"/>
</dbReference>
<organism evidence="1 2">
    <name type="scientific">Xylaria multiplex</name>
    <dbReference type="NCBI Taxonomy" id="323545"/>
    <lineage>
        <taxon>Eukaryota</taxon>
        <taxon>Fungi</taxon>
        <taxon>Dikarya</taxon>
        <taxon>Ascomycota</taxon>
        <taxon>Pezizomycotina</taxon>
        <taxon>Sordariomycetes</taxon>
        <taxon>Xylariomycetidae</taxon>
        <taxon>Xylariales</taxon>
        <taxon>Xylariaceae</taxon>
        <taxon>Xylaria</taxon>
    </lineage>
</organism>